<dbReference type="AlphaFoldDB" id="A0A5R8LY62"/>
<dbReference type="InterPro" id="IPR026444">
    <property type="entry name" value="Secre_tail"/>
</dbReference>
<accession>A0A5R8LY62</accession>
<proteinExistence type="predicted"/>
<organism evidence="3 4">
    <name type="scientific">Maribacter aurantiacus</name>
    <dbReference type="NCBI Taxonomy" id="1882343"/>
    <lineage>
        <taxon>Bacteria</taxon>
        <taxon>Pseudomonadati</taxon>
        <taxon>Bacteroidota</taxon>
        <taxon>Flavobacteriia</taxon>
        <taxon>Flavobacteriales</taxon>
        <taxon>Flavobacteriaceae</taxon>
        <taxon>Maribacter</taxon>
    </lineage>
</organism>
<dbReference type="EMBL" id="VBUK01000012">
    <property type="protein sequence ID" value="TLF42288.1"/>
    <property type="molecule type" value="Genomic_DNA"/>
</dbReference>
<sequence length="150" mass="17229">RYQKRTFDLSAPGTYTTYRLEVTKNDLNVEMTQIAEIELLGCENSTYLTSLTAKINIQVKNENKSDLKVIPNPVGIDRHVNILLPSELHRSTLDVRIYDVTGKMVYIRTIKNSLKSDILPLQLDQNLPPGIFILTVLRKNEIYNKKIILE</sequence>
<comment type="caution">
    <text evidence="3">The sequence shown here is derived from an EMBL/GenBank/DDBJ whole genome shotgun (WGS) entry which is preliminary data.</text>
</comment>
<dbReference type="OrthoDB" id="1089471at2"/>
<feature type="non-terminal residue" evidence="3">
    <location>
        <position position="1"/>
    </location>
</feature>
<evidence type="ECO:0000259" key="2">
    <source>
        <dbReference type="Pfam" id="PF18962"/>
    </source>
</evidence>
<keyword evidence="4" id="KW-1185">Reference proteome</keyword>
<reference evidence="3 4" key="1">
    <citation type="journal article" date="2017" name="Int. J. Syst. Evol. Microbiol.">
        <title>Maripseudobacter aurantiacus gen. nov., sp. nov., a novel member of the family Flavobacteriaceae isolated from a sedimentation basin.</title>
        <authorList>
            <person name="Chen C."/>
            <person name="Su Y."/>
            <person name="Tao T."/>
            <person name="Fu G."/>
            <person name="Zhang C."/>
            <person name="Sun C."/>
            <person name="Zhang X."/>
            <person name="Wu M."/>
        </authorList>
    </citation>
    <scope>NUCLEOTIDE SEQUENCE [LARGE SCALE GENOMIC DNA]</scope>
    <source>
        <strain evidence="4">CDA4</strain>
    </source>
</reference>
<gene>
    <name evidence="3" type="ORF">FEK29_16115</name>
</gene>
<keyword evidence="1" id="KW-0732">Signal</keyword>
<name>A0A5R8LY62_9FLAO</name>
<dbReference type="Proteomes" id="UP000308382">
    <property type="component" value="Unassembled WGS sequence"/>
</dbReference>
<dbReference type="RefSeq" id="WP_138259469.1">
    <property type="nucleotide sequence ID" value="NZ_VBUK01000012.1"/>
</dbReference>
<evidence type="ECO:0000313" key="4">
    <source>
        <dbReference type="Proteomes" id="UP000308382"/>
    </source>
</evidence>
<dbReference type="NCBIfam" id="TIGR04183">
    <property type="entry name" value="Por_Secre_tail"/>
    <property type="match status" value="1"/>
</dbReference>
<feature type="domain" description="Secretion system C-terminal sorting" evidence="2">
    <location>
        <begin position="70"/>
        <end position="148"/>
    </location>
</feature>
<evidence type="ECO:0000313" key="3">
    <source>
        <dbReference type="EMBL" id="TLF42288.1"/>
    </source>
</evidence>
<dbReference type="Pfam" id="PF18962">
    <property type="entry name" value="Por_Secre_tail"/>
    <property type="match status" value="1"/>
</dbReference>
<evidence type="ECO:0000256" key="1">
    <source>
        <dbReference type="ARBA" id="ARBA00022729"/>
    </source>
</evidence>
<protein>
    <submittedName>
        <fullName evidence="3">T9SS type A sorting domain-containing protein</fullName>
    </submittedName>
</protein>